<evidence type="ECO:0000256" key="1">
    <source>
        <dbReference type="ARBA" id="ARBA00004141"/>
    </source>
</evidence>
<evidence type="ECO:0000256" key="5">
    <source>
        <dbReference type="ARBA" id="ARBA00022692"/>
    </source>
</evidence>
<comment type="subcellular location">
    <subcellularLocation>
        <location evidence="1">Membrane</location>
        <topology evidence="1">Multi-pass membrane protein</topology>
    </subcellularLocation>
</comment>
<protein>
    <submittedName>
        <fullName evidence="9">GerAB/ArcD/ProY family transporter</fullName>
    </submittedName>
</protein>
<evidence type="ECO:0000313" key="10">
    <source>
        <dbReference type="Proteomes" id="UP000595823"/>
    </source>
</evidence>
<evidence type="ECO:0000256" key="4">
    <source>
        <dbReference type="ARBA" id="ARBA00022544"/>
    </source>
</evidence>
<feature type="transmembrane region" description="Helical" evidence="8">
    <location>
        <begin position="143"/>
        <end position="164"/>
    </location>
</feature>
<keyword evidence="7 8" id="KW-0472">Membrane</keyword>
<dbReference type="PANTHER" id="PTHR34975">
    <property type="entry name" value="SPORE GERMINATION PROTEIN A2"/>
    <property type="match status" value="1"/>
</dbReference>
<evidence type="ECO:0000256" key="2">
    <source>
        <dbReference type="ARBA" id="ARBA00007998"/>
    </source>
</evidence>
<comment type="similarity">
    <text evidence="2">Belongs to the amino acid-polyamine-organocation (APC) superfamily. Spore germination protein (SGP) (TC 2.A.3.9) family.</text>
</comment>
<feature type="transmembrane region" description="Helical" evidence="8">
    <location>
        <begin position="87"/>
        <end position="107"/>
    </location>
</feature>
<keyword evidence="5 8" id="KW-0812">Transmembrane</keyword>
<dbReference type="EMBL" id="CP054705">
    <property type="protein sequence ID" value="QQK74905.1"/>
    <property type="molecule type" value="Genomic_DNA"/>
</dbReference>
<dbReference type="GO" id="GO:0016020">
    <property type="term" value="C:membrane"/>
    <property type="evidence" value="ECO:0007669"/>
    <property type="project" value="UniProtKB-SubCell"/>
</dbReference>
<name>A0A7T6Z0V9_9BACI</name>
<dbReference type="GO" id="GO:0009847">
    <property type="term" value="P:spore germination"/>
    <property type="evidence" value="ECO:0007669"/>
    <property type="project" value="InterPro"/>
</dbReference>
<feature type="transmembrane region" description="Helical" evidence="8">
    <location>
        <begin position="260"/>
        <end position="285"/>
    </location>
</feature>
<evidence type="ECO:0000313" key="9">
    <source>
        <dbReference type="EMBL" id="QQK74905.1"/>
    </source>
</evidence>
<proteinExistence type="inferred from homology"/>
<dbReference type="RefSeq" id="WP_200127336.1">
    <property type="nucleotide sequence ID" value="NZ_CP054705.1"/>
</dbReference>
<evidence type="ECO:0000256" key="6">
    <source>
        <dbReference type="ARBA" id="ARBA00022989"/>
    </source>
</evidence>
<keyword evidence="3" id="KW-0813">Transport</keyword>
<evidence type="ECO:0000256" key="8">
    <source>
        <dbReference type="SAM" id="Phobius"/>
    </source>
</evidence>
<feature type="transmembrane region" description="Helical" evidence="8">
    <location>
        <begin position="297"/>
        <end position="315"/>
    </location>
</feature>
<reference evidence="9 10" key="1">
    <citation type="submission" date="2020-06" db="EMBL/GenBank/DDBJ databases">
        <title>Genomic analysis of Salicibibacter sp. NKC5-3.</title>
        <authorList>
            <person name="Oh Y.J."/>
        </authorList>
    </citation>
    <scope>NUCLEOTIDE SEQUENCE [LARGE SCALE GENOMIC DNA]</scope>
    <source>
        <strain evidence="9 10">NKC5-3</strain>
    </source>
</reference>
<dbReference type="InterPro" id="IPR004761">
    <property type="entry name" value="Spore_GerAB"/>
</dbReference>
<feature type="transmembrane region" description="Helical" evidence="8">
    <location>
        <begin position="44"/>
        <end position="66"/>
    </location>
</feature>
<gene>
    <name evidence="9" type="ORF">HUG15_04330</name>
</gene>
<feature type="transmembrane region" description="Helical" evidence="8">
    <location>
        <begin position="327"/>
        <end position="346"/>
    </location>
</feature>
<dbReference type="Proteomes" id="UP000595823">
    <property type="component" value="Chromosome"/>
</dbReference>
<feature type="transmembrane region" description="Helical" evidence="8">
    <location>
        <begin position="217"/>
        <end position="240"/>
    </location>
</feature>
<dbReference type="AlphaFoldDB" id="A0A7T6Z0V9"/>
<dbReference type="PANTHER" id="PTHR34975:SF2">
    <property type="entry name" value="SPORE GERMINATION PROTEIN A2"/>
    <property type="match status" value="1"/>
</dbReference>
<keyword evidence="10" id="KW-1185">Reference proteome</keyword>
<keyword evidence="4" id="KW-0309">Germination</keyword>
<feature type="transmembrane region" description="Helical" evidence="8">
    <location>
        <begin position="119"/>
        <end position="136"/>
    </location>
</feature>
<feature type="transmembrane region" description="Helical" evidence="8">
    <location>
        <begin position="184"/>
        <end position="205"/>
    </location>
</feature>
<feature type="transmembrane region" description="Helical" evidence="8">
    <location>
        <begin position="12"/>
        <end position="32"/>
    </location>
</feature>
<organism evidence="9 10">
    <name type="scientific">Salicibibacter cibarius</name>
    <dbReference type="NCBI Taxonomy" id="2743000"/>
    <lineage>
        <taxon>Bacteria</taxon>
        <taxon>Bacillati</taxon>
        <taxon>Bacillota</taxon>
        <taxon>Bacilli</taxon>
        <taxon>Bacillales</taxon>
        <taxon>Bacillaceae</taxon>
        <taxon>Salicibibacter</taxon>
    </lineage>
</organism>
<evidence type="ECO:0000256" key="3">
    <source>
        <dbReference type="ARBA" id="ARBA00022448"/>
    </source>
</evidence>
<keyword evidence="6 8" id="KW-1133">Transmembrane helix</keyword>
<dbReference type="KEGG" id="scia:HUG15_04330"/>
<dbReference type="Pfam" id="PF03845">
    <property type="entry name" value="Spore_permease"/>
    <property type="match status" value="1"/>
</dbReference>
<accession>A0A7T6Z0V9</accession>
<evidence type="ECO:0000256" key="7">
    <source>
        <dbReference type="ARBA" id="ARBA00023136"/>
    </source>
</evidence>
<sequence length="353" mass="41106">MHEQTMKTRQISPFLTFFIVTVMQVGVGVFTFQRLLVDIAGHDGWIAIIFSAVMVHIVIGLAYHMLREDETIIDVQKRIFGRIFGSFLGLYWIFYYSLFVLVILVSYVEILRVWLFPEVYSGVLFFITLFLVYLFVGGGLRMITGMSVLSVVLAIPFLFFSRFPYGQLQLGSLFPIWDHSIMDIAMAGQTMTFQFLGFEILFMAYPFIKEAPRSQKWAHFSVIISTMVYLFIFILPVLYFHEHHISTILWPTLSLWRMEYIGVSIWFMILVPNLALGLWAASRAVKQTIKISQRRSLQGLTLFVFAAAFFFVTRWEVEALSSFTGNLGFYSVFVYLPLLYVIEMIVTKWRERR</sequence>